<evidence type="ECO:0000313" key="1">
    <source>
        <dbReference type="EMBL" id="OAJ67732.1"/>
    </source>
</evidence>
<dbReference type="Proteomes" id="UP000077786">
    <property type="component" value="Unassembled WGS sequence"/>
</dbReference>
<dbReference type="PATRIC" id="fig|38307.3.peg.1834"/>
<organism evidence="1 2">
    <name type="scientific">Gluconobacter cerinus</name>
    <dbReference type="NCBI Taxonomy" id="38307"/>
    <lineage>
        <taxon>Bacteria</taxon>
        <taxon>Pseudomonadati</taxon>
        <taxon>Pseudomonadota</taxon>
        <taxon>Alphaproteobacteria</taxon>
        <taxon>Acetobacterales</taxon>
        <taxon>Acetobacteraceae</taxon>
        <taxon>Gluconobacter</taxon>
    </lineage>
</organism>
<name>A0A1B6VKI4_9PROT</name>
<comment type="caution">
    <text evidence="1">The sequence shown here is derived from an EMBL/GenBank/DDBJ whole genome shotgun (WGS) entry which is preliminary data.</text>
</comment>
<proteinExistence type="predicted"/>
<gene>
    <name evidence="1" type="ORF">A0123_01774</name>
</gene>
<reference evidence="1 2" key="1">
    <citation type="submission" date="2016-03" db="EMBL/GenBank/DDBJ databases">
        <title>Draft genome sequence of Gluconobacter cerinus strain CECT 9110.</title>
        <authorList>
            <person name="Sainz F."/>
            <person name="Mas A."/>
            <person name="Torija M.J."/>
        </authorList>
    </citation>
    <scope>NUCLEOTIDE SEQUENCE [LARGE SCALE GENOMIC DNA]</scope>
    <source>
        <strain evidence="1 2">CECT 9110</strain>
    </source>
</reference>
<protein>
    <submittedName>
        <fullName evidence="1">Uncharacterized protein</fullName>
    </submittedName>
</protein>
<accession>A0A1B6VKI4</accession>
<sequence>MSGRTDTERLRWMARLSDFFFEVDDDRYYRVRARGRNYSGRKLHDAIDAAMDAEERG</sequence>
<dbReference type="EMBL" id="LUTU01000007">
    <property type="protein sequence ID" value="OAJ67732.1"/>
    <property type="molecule type" value="Genomic_DNA"/>
</dbReference>
<evidence type="ECO:0000313" key="2">
    <source>
        <dbReference type="Proteomes" id="UP000077786"/>
    </source>
</evidence>
<dbReference type="AlphaFoldDB" id="A0A1B6VKI4"/>
<dbReference type="RefSeq" id="WP_157091190.1">
    <property type="nucleotide sequence ID" value="NZ_LUTU01000007.1"/>
</dbReference>